<feature type="domain" description="Winged helix-turn helix" evidence="2">
    <location>
        <begin position="98"/>
        <end position="155"/>
    </location>
</feature>
<dbReference type="InterPro" id="IPR047655">
    <property type="entry name" value="Transpos_IS630-like"/>
</dbReference>
<dbReference type="PANTHER" id="PTHR46564:SF1">
    <property type="entry name" value="TRANSPOSASE"/>
    <property type="match status" value="1"/>
</dbReference>
<dbReference type="PANTHER" id="PTHR46564">
    <property type="entry name" value="TRANSPOSASE"/>
    <property type="match status" value="1"/>
</dbReference>
<reference evidence="3 4" key="1">
    <citation type="journal article" date="2017" name="Emerg. Infect. Dis.">
        <title>Carbapenemase VCC-1-Producing Vibrio cholerae in Coastal Waters of Germany.</title>
        <authorList>
            <person name="Hammerl J.A."/>
            <person name="Jackel C."/>
            <person name="Bortolaia V."/>
            <person name="Schwartz K."/>
            <person name="Bier N."/>
            <person name="Hendriksen R.S."/>
            <person name="Guerra B."/>
            <person name="Strauch E."/>
        </authorList>
    </citation>
    <scope>NUCLEOTIDE SEQUENCE [LARGE SCALE GENOMIC DNA]</scope>
    <source>
        <strain evidence="3 4">VN-2825</strain>
    </source>
</reference>
<dbReference type="InterPro" id="IPR036397">
    <property type="entry name" value="RNaseH_sf"/>
</dbReference>
<accession>A0A395U0Z7</accession>
<dbReference type="GO" id="GO:0003676">
    <property type="term" value="F:nucleic acid binding"/>
    <property type="evidence" value="ECO:0007669"/>
    <property type="project" value="InterPro"/>
</dbReference>
<dbReference type="SUPFAM" id="SSF53098">
    <property type="entry name" value="Ribonuclease H-like"/>
    <property type="match status" value="1"/>
</dbReference>
<evidence type="ECO:0000313" key="3">
    <source>
        <dbReference type="EMBL" id="RGP90166.1"/>
    </source>
</evidence>
<dbReference type="InterPro" id="IPR012337">
    <property type="entry name" value="RNaseH-like_sf"/>
</dbReference>
<dbReference type="Gene3D" id="3.30.420.10">
    <property type="entry name" value="Ribonuclease H-like superfamily/Ribonuclease H"/>
    <property type="match status" value="1"/>
</dbReference>
<dbReference type="Pfam" id="PF13592">
    <property type="entry name" value="HTH_33"/>
    <property type="match status" value="1"/>
</dbReference>
<evidence type="ECO:0000259" key="2">
    <source>
        <dbReference type="Pfam" id="PF13592"/>
    </source>
</evidence>
<dbReference type="EMBL" id="MCBA01000053">
    <property type="protein sequence ID" value="RGP90166.1"/>
    <property type="molecule type" value="Genomic_DNA"/>
</dbReference>
<proteinExistence type="predicted"/>
<dbReference type="Proteomes" id="UP000266701">
    <property type="component" value="Unassembled WGS sequence"/>
</dbReference>
<dbReference type="InterPro" id="IPR009057">
    <property type="entry name" value="Homeodomain-like_sf"/>
</dbReference>
<keyword evidence="3" id="KW-0255">Endonuclease</keyword>
<evidence type="ECO:0000259" key="1">
    <source>
        <dbReference type="Pfam" id="PF13358"/>
    </source>
</evidence>
<sequence>MLRTMKIILTPQQKQQLEEMHDSTRDGRVRDRIKAVLLASEGWSQAMISQALRIHESTVARHLSDYVLSEKLKPENGGSQSKLSATQTMHLIEHLTEKTYFHTHQIVAYIEAEFGVRYTVAGMNKWLHHHGFSYKKPKGVPHKLKPEEQQAFIEYYNEVLKSNDAPVLFMDAVHPTQSTKLSYGWIRKGQDKLIETTGSRTRVNLIGALPLKDISATITDTYETIDSESIVRFFWKLKKECYPLEQTVHIVLDGAAYHRTEMVKNAAKVLNIELHYLPPYSPNLNPIERLWKVMNEHVRNNVYFPSKAAFTSAIKTFFNVTLPEVAGSLASRITDNFQILKPASSS</sequence>
<dbReference type="NCBIfam" id="NF033545">
    <property type="entry name" value="transpos_IS630"/>
    <property type="match status" value="1"/>
</dbReference>
<dbReference type="InterPro" id="IPR025959">
    <property type="entry name" value="Winged_HTH_dom"/>
</dbReference>
<dbReference type="GO" id="GO:0004519">
    <property type="term" value="F:endonuclease activity"/>
    <property type="evidence" value="ECO:0007669"/>
    <property type="project" value="UniProtKB-KW"/>
</dbReference>
<gene>
    <name evidence="3" type="ORF">BC353_19185</name>
</gene>
<organism evidence="3 4">
    <name type="scientific">Vibrio cholerae</name>
    <dbReference type="NCBI Taxonomy" id="666"/>
    <lineage>
        <taxon>Bacteria</taxon>
        <taxon>Pseudomonadati</taxon>
        <taxon>Pseudomonadota</taxon>
        <taxon>Gammaproteobacteria</taxon>
        <taxon>Vibrionales</taxon>
        <taxon>Vibrionaceae</taxon>
        <taxon>Vibrio</taxon>
    </lineage>
</organism>
<name>A0A395U0Z7_VIBCL</name>
<evidence type="ECO:0000313" key="4">
    <source>
        <dbReference type="Proteomes" id="UP000266701"/>
    </source>
</evidence>
<comment type="caution">
    <text evidence="3">The sequence shown here is derived from an EMBL/GenBank/DDBJ whole genome shotgun (WGS) entry which is preliminary data.</text>
</comment>
<dbReference type="InterPro" id="IPR038717">
    <property type="entry name" value="Tc1-like_DDE_dom"/>
</dbReference>
<protein>
    <submittedName>
        <fullName evidence="3">DDE endonuclease</fullName>
    </submittedName>
</protein>
<feature type="domain" description="Tc1-like transposase DDE" evidence="1">
    <location>
        <begin position="166"/>
        <end position="309"/>
    </location>
</feature>
<keyword evidence="3" id="KW-0378">Hydrolase</keyword>
<dbReference type="Pfam" id="PF13358">
    <property type="entry name" value="DDE_3"/>
    <property type="match status" value="1"/>
</dbReference>
<dbReference type="Pfam" id="PF13551">
    <property type="entry name" value="HTH_29"/>
    <property type="match status" value="1"/>
</dbReference>
<keyword evidence="3" id="KW-0540">Nuclease</keyword>
<dbReference type="SUPFAM" id="SSF46689">
    <property type="entry name" value="Homeodomain-like"/>
    <property type="match status" value="1"/>
</dbReference>
<dbReference type="AlphaFoldDB" id="A0A395U0Z7"/>